<dbReference type="PANTHER" id="PTHR32432">
    <property type="entry name" value="CELL DIVISION PROTEIN FTSA-RELATED"/>
    <property type="match status" value="1"/>
</dbReference>
<evidence type="ECO:0000313" key="2">
    <source>
        <dbReference type="Proteomes" id="UP000242949"/>
    </source>
</evidence>
<dbReference type="AlphaFoldDB" id="A0A1G6HNV4"/>
<dbReference type="RefSeq" id="WP_090794154.1">
    <property type="nucleotide sequence ID" value="NZ_FMYI01000003.1"/>
</dbReference>
<dbReference type="InterPro" id="IPR043129">
    <property type="entry name" value="ATPase_NBD"/>
</dbReference>
<reference evidence="2" key="1">
    <citation type="submission" date="2016-09" db="EMBL/GenBank/DDBJ databases">
        <authorList>
            <person name="Varghese N."/>
            <person name="Submissions S."/>
        </authorList>
    </citation>
    <scope>NUCLEOTIDE SEQUENCE [LARGE SCALE GENOMIC DNA]</scope>
    <source>
        <strain evidence="2">S5</strain>
    </source>
</reference>
<dbReference type="EMBL" id="FMYI01000003">
    <property type="protein sequence ID" value="SDB95813.1"/>
    <property type="molecule type" value="Genomic_DNA"/>
</dbReference>
<gene>
    <name evidence="1" type="ORF">SAMN05421734_103141</name>
</gene>
<name>A0A1G6HNV4_9BACI</name>
<dbReference type="InterPro" id="IPR050696">
    <property type="entry name" value="FtsA/MreB"/>
</dbReference>
<proteinExistence type="predicted"/>
<dbReference type="Gene3D" id="3.30.420.40">
    <property type="match status" value="2"/>
</dbReference>
<dbReference type="InterPro" id="IPR005883">
    <property type="entry name" value="PilM"/>
</dbReference>
<dbReference type="SUPFAM" id="SSF53067">
    <property type="entry name" value="Actin-like ATPase domain"/>
    <property type="match status" value="2"/>
</dbReference>
<organism evidence="1 2">
    <name type="scientific">Pelagirhabdus alkalitolerans</name>
    <dbReference type="NCBI Taxonomy" id="1612202"/>
    <lineage>
        <taxon>Bacteria</taxon>
        <taxon>Bacillati</taxon>
        <taxon>Bacillota</taxon>
        <taxon>Bacilli</taxon>
        <taxon>Bacillales</taxon>
        <taxon>Bacillaceae</taxon>
        <taxon>Pelagirhabdus</taxon>
    </lineage>
</organism>
<sequence length="335" mass="38390">MFKRNKDVIVLDIGSAYTKVVVGSLHYLKPEQTKKEVTIKEMIKFETPKSDDVTDRQEFTPYFDGKQLMIELKSVLNDYGIKTKNIALVLGGDRYITRDIVIPKVTEDKILDMLTFEIEEYLPVSVDQYVIDYTIQEEFEEESITKYKVLVAALEKNEAKYYYDYLEDAGFSALILDAQFNGLSKLMPYMNVINGEAIETLKSTVACIDLGAKYIDVSLFDKGKMQLNRSIDNLMSKHIDESDLEAIEFDRSRANTLSNIERIFKFYTSRSSHNAINYVLVYGGGAENQSFVEDLAEQLNENVTTVKQIDLVDCVNSYTDNVYHFLNAISTLVRR</sequence>
<accession>A0A1G6HNV4</accession>
<dbReference type="Pfam" id="PF11104">
    <property type="entry name" value="PilM_2"/>
    <property type="match status" value="1"/>
</dbReference>
<protein>
    <submittedName>
        <fullName evidence="1">Type IV pilus assembly protein PilM</fullName>
    </submittedName>
</protein>
<dbReference type="PANTHER" id="PTHR32432:SF3">
    <property type="entry name" value="ETHANOLAMINE UTILIZATION PROTEIN EUTJ"/>
    <property type="match status" value="1"/>
</dbReference>
<evidence type="ECO:0000313" key="1">
    <source>
        <dbReference type="EMBL" id="SDB95813.1"/>
    </source>
</evidence>
<dbReference type="Proteomes" id="UP000242949">
    <property type="component" value="Unassembled WGS sequence"/>
</dbReference>
<dbReference type="OrthoDB" id="5291956at2"/>
<dbReference type="STRING" id="1612202.SAMN05421734_103141"/>
<keyword evidence="2" id="KW-1185">Reference proteome</keyword>
<dbReference type="Gene3D" id="3.30.1490.300">
    <property type="match status" value="1"/>
</dbReference>